<proteinExistence type="predicted"/>
<organism evidence="1 2">
    <name type="scientific">Paramecium primaurelia</name>
    <dbReference type="NCBI Taxonomy" id="5886"/>
    <lineage>
        <taxon>Eukaryota</taxon>
        <taxon>Sar</taxon>
        <taxon>Alveolata</taxon>
        <taxon>Ciliophora</taxon>
        <taxon>Intramacronucleata</taxon>
        <taxon>Oligohymenophorea</taxon>
        <taxon>Peniculida</taxon>
        <taxon>Parameciidae</taxon>
        <taxon>Paramecium</taxon>
    </lineage>
</organism>
<keyword evidence="2" id="KW-1185">Reference proteome</keyword>
<reference evidence="1" key="1">
    <citation type="submission" date="2021-01" db="EMBL/GenBank/DDBJ databases">
        <authorList>
            <consortium name="Genoscope - CEA"/>
            <person name="William W."/>
        </authorList>
    </citation>
    <scope>NUCLEOTIDE SEQUENCE</scope>
</reference>
<comment type="caution">
    <text evidence="1">The sequence shown here is derived from an EMBL/GenBank/DDBJ whole genome shotgun (WGS) entry which is preliminary data.</text>
</comment>
<protein>
    <submittedName>
        <fullName evidence="1">Uncharacterized protein</fullName>
    </submittedName>
</protein>
<gene>
    <name evidence="1" type="ORF">PPRIM_AZ9-3.1.T0040121</name>
</gene>
<dbReference type="EMBL" id="CAJJDM010000001">
    <property type="protein sequence ID" value="CAD8042903.1"/>
    <property type="molecule type" value="Genomic_DNA"/>
</dbReference>
<dbReference type="AlphaFoldDB" id="A0A8S1JLM9"/>
<dbReference type="Proteomes" id="UP000688137">
    <property type="component" value="Unassembled WGS sequence"/>
</dbReference>
<name>A0A8S1JLM9_PARPR</name>
<sequence length="75" mass="8794">MYADTFITAINYGQEDIASIMIITIIMEICQQEIKEVSKKSKAYQDEINIQRSVKMNHILQHYHLILLLLLPMEI</sequence>
<evidence type="ECO:0000313" key="1">
    <source>
        <dbReference type="EMBL" id="CAD8042903.1"/>
    </source>
</evidence>
<accession>A0A8S1JLM9</accession>
<evidence type="ECO:0000313" key="2">
    <source>
        <dbReference type="Proteomes" id="UP000688137"/>
    </source>
</evidence>